<evidence type="ECO:0000256" key="7">
    <source>
        <dbReference type="ARBA" id="ARBA00022741"/>
    </source>
</evidence>
<keyword evidence="12 17" id="KW-0670">Pyruvate</keyword>
<dbReference type="InterPro" id="IPR015806">
    <property type="entry name" value="Pyrv_Knase_insert_dom_sf"/>
</dbReference>
<evidence type="ECO:0000256" key="13">
    <source>
        <dbReference type="NCBIfam" id="TIGR01064"/>
    </source>
</evidence>
<dbReference type="Gene3D" id="2.40.33.10">
    <property type="entry name" value="PK beta-barrel domain-like"/>
    <property type="match status" value="1"/>
</dbReference>
<dbReference type="OrthoDB" id="9812123at2"/>
<evidence type="ECO:0000313" key="17">
    <source>
        <dbReference type="EMBL" id="TPE51860.1"/>
    </source>
</evidence>
<dbReference type="InterPro" id="IPR015793">
    <property type="entry name" value="Pyrv_Knase_brl"/>
</dbReference>
<dbReference type="PANTHER" id="PTHR11817">
    <property type="entry name" value="PYRUVATE KINASE"/>
    <property type="match status" value="1"/>
</dbReference>
<comment type="catalytic activity">
    <reaction evidence="14">
        <text>pyruvate + ATP = phosphoenolpyruvate + ADP + H(+)</text>
        <dbReference type="Rhea" id="RHEA:18157"/>
        <dbReference type="ChEBI" id="CHEBI:15361"/>
        <dbReference type="ChEBI" id="CHEBI:15378"/>
        <dbReference type="ChEBI" id="CHEBI:30616"/>
        <dbReference type="ChEBI" id="CHEBI:58702"/>
        <dbReference type="ChEBI" id="CHEBI:456216"/>
        <dbReference type="EC" id="2.7.1.40"/>
    </reaction>
</comment>
<keyword evidence="18" id="KW-1185">Reference proteome</keyword>
<feature type="domain" description="Pyruvate kinase barrel" evidence="15">
    <location>
        <begin position="3"/>
        <end position="328"/>
    </location>
</feature>
<dbReference type="PRINTS" id="PR01050">
    <property type="entry name" value="PYRUVTKNASE"/>
</dbReference>
<dbReference type="EC" id="2.7.1.40" evidence="4 13"/>
<evidence type="ECO:0000256" key="10">
    <source>
        <dbReference type="ARBA" id="ARBA00022842"/>
    </source>
</evidence>
<dbReference type="Pfam" id="PF02887">
    <property type="entry name" value="PK_C"/>
    <property type="match status" value="1"/>
</dbReference>
<dbReference type="InterPro" id="IPR011037">
    <property type="entry name" value="Pyrv_Knase-like_insert_dom_sf"/>
</dbReference>
<dbReference type="Gene3D" id="3.40.1380.20">
    <property type="entry name" value="Pyruvate kinase, C-terminal domain"/>
    <property type="match status" value="1"/>
</dbReference>
<dbReference type="InterPro" id="IPR015813">
    <property type="entry name" value="Pyrv/PenolPyrv_kinase-like_dom"/>
</dbReference>
<dbReference type="GO" id="GO:0030955">
    <property type="term" value="F:potassium ion binding"/>
    <property type="evidence" value="ECO:0007669"/>
    <property type="project" value="UniProtKB-UniRule"/>
</dbReference>
<dbReference type="RefSeq" id="WP_140588569.1">
    <property type="nucleotide sequence ID" value="NZ_VFRR01000014.1"/>
</dbReference>
<evidence type="ECO:0000256" key="14">
    <source>
        <dbReference type="RuleBase" id="RU000504"/>
    </source>
</evidence>
<dbReference type="InterPro" id="IPR015795">
    <property type="entry name" value="Pyrv_Knase_C"/>
</dbReference>
<comment type="similarity">
    <text evidence="3 14">Belongs to the pyruvate kinase family.</text>
</comment>
<dbReference type="Pfam" id="PF00224">
    <property type="entry name" value="PK"/>
    <property type="match status" value="1"/>
</dbReference>
<dbReference type="GO" id="GO:0016301">
    <property type="term" value="F:kinase activity"/>
    <property type="evidence" value="ECO:0007669"/>
    <property type="project" value="UniProtKB-KW"/>
</dbReference>
<keyword evidence="10 14" id="KW-0460">Magnesium</keyword>
<dbReference type="GO" id="GO:0004743">
    <property type="term" value="F:pyruvate kinase activity"/>
    <property type="evidence" value="ECO:0007669"/>
    <property type="project" value="UniProtKB-UniRule"/>
</dbReference>
<comment type="cofactor">
    <cofactor evidence="1">
        <name>K(+)</name>
        <dbReference type="ChEBI" id="CHEBI:29103"/>
    </cofactor>
</comment>
<evidence type="ECO:0000256" key="11">
    <source>
        <dbReference type="ARBA" id="ARBA00023152"/>
    </source>
</evidence>
<feature type="domain" description="Pyruvate kinase C-terminal" evidence="16">
    <location>
        <begin position="360"/>
        <end position="475"/>
    </location>
</feature>
<evidence type="ECO:0000256" key="12">
    <source>
        <dbReference type="ARBA" id="ARBA00023317"/>
    </source>
</evidence>
<sequence>MTRRTKIVATLGPASSSPEMIEKLILAGANVFRLNFSHGAPEDHINRANVVREMAAKNNRHVAILGDLQGPKIRIARFKDTKVKLAEGATFVLDVGFDKNAGDETRVGIDYPQLAADSEPGNILLLDDGRVVLEVLEVKGLEVITKVIVGGPLSNNKGINRLGGGLSAAALTEKDKEDIKTAAALKADYLAVSFPRSAADLEEARSLAQAAGLNAGIVAKVERAEAVADNETLDAIILASDAVMVARGDLGVEIGDAELIGVQKHMIKRCRQLNRPVITATQMMETMITQAMPTRAEVFDVANAVLDGTDAVMLSAETAAGDYPEEVVKTMTRVCLGAEKQPSVKRSKHRIDVTFTSIDETIAMSAMYAANHLEGVKAIISLTESGTTPLLMSRITSSLPIFALSPNQETLNRAALYRGVTPVAFSSKEYDVDTIISGLVKRIEDLGYVQTGDLVIVTKGDHLVSHGTTNGMKIVKVGEVV</sequence>
<accession>A0A501WTX3</accession>
<keyword evidence="6" id="KW-0479">Metal-binding</keyword>
<protein>
    <recommendedName>
        <fullName evidence="4 13">Pyruvate kinase</fullName>
        <ecNumber evidence="4 13">2.7.1.40</ecNumber>
    </recommendedName>
</protein>
<dbReference type="InterPro" id="IPR040442">
    <property type="entry name" value="Pyrv_kinase-like_dom_sf"/>
</dbReference>
<comment type="caution">
    <text evidence="17">The sequence shown here is derived from an EMBL/GenBank/DDBJ whole genome shotgun (WGS) entry which is preliminary data.</text>
</comment>
<evidence type="ECO:0000256" key="8">
    <source>
        <dbReference type="ARBA" id="ARBA00022777"/>
    </source>
</evidence>
<organism evidence="17 18">
    <name type="scientific">Maribrevibacterium harenarium</name>
    <dbReference type="NCBI Taxonomy" id="2589817"/>
    <lineage>
        <taxon>Bacteria</taxon>
        <taxon>Pseudomonadati</taxon>
        <taxon>Pseudomonadota</taxon>
        <taxon>Gammaproteobacteria</taxon>
        <taxon>Oceanospirillales</taxon>
        <taxon>Oceanospirillaceae</taxon>
        <taxon>Maribrevibacterium</taxon>
    </lineage>
</organism>
<evidence type="ECO:0000256" key="4">
    <source>
        <dbReference type="ARBA" id="ARBA00012142"/>
    </source>
</evidence>
<dbReference type="GO" id="GO:0005524">
    <property type="term" value="F:ATP binding"/>
    <property type="evidence" value="ECO:0007669"/>
    <property type="project" value="UniProtKB-KW"/>
</dbReference>
<evidence type="ECO:0000259" key="15">
    <source>
        <dbReference type="Pfam" id="PF00224"/>
    </source>
</evidence>
<evidence type="ECO:0000256" key="9">
    <source>
        <dbReference type="ARBA" id="ARBA00022840"/>
    </source>
</evidence>
<dbReference type="SUPFAM" id="SSF52935">
    <property type="entry name" value="PK C-terminal domain-like"/>
    <property type="match status" value="1"/>
</dbReference>
<reference evidence="17 18" key="1">
    <citation type="submission" date="2019-06" db="EMBL/GenBank/DDBJ databases">
        <title>A novel bacterium of genus Marinomonas, isolated from coastal sand.</title>
        <authorList>
            <person name="Huang H."/>
            <person name="Mo K."/>
            <person name="Hu Y."/>
        </authorList>
    </citation>
    <scope>NUCLEOTIDE SEQUENCE [LARGE SCALE GENOMIC DNA]</scope>
    <source>
        <strain evidence="17 18">HB171799</strain>
    </source>
</reference>
<keyword evidence="5 14" id="KW-0808">Transferase</keyword>
<evidence type="ECO:0000256" key="2">
    <source>
        <dbReference type="ARBA" id="ARBA00004997"/>
    </source>
</evidence>
<dbReference type="SUPFAM" id="SSF51621">
    <property type="entry name" value="Phosphoenolpyruvate/pyruvate domain"/>
    <property type="match status" value="1"/>
</dbReference>
<evidence type="ECO:0000256" key="5">
    <source>
        <dbReference type="ARBA" id="ARBA00022679"/>
    </source>
</evidence>
<dbReference type="NCBIfam" id="NF004491">
    <property type="entry name" value="PRK05826.1"/>
    <property type="match status" value="1"/>
</dbReference>
<dbReference type="Gene3D" id="3.20.20.60">
    <property type="entry name" value="Phosphoenolpyruvate-binding domains"/>
    <property type="match status" value="1"/>
</dbReference>
<dbReference type="InterPro" id="IPR018209">
    <property type="entry name" value="Pyrv_Knase_AS"/>
</dbReference>
<dbReference type="PROSITE" id="PS00110">
    <property type="entry name" value="PYRUVATE_KINASE"/>
    <property type="match status" value="1"/>
</dbReference>
<dbReference type="Proteomes" id="UP000315901">
    <property type="component" value="Unassembled WGS sequence"/>
</dbReference>
<dbReference type="UniPathway" id="UPA00109">
    <property type="reaction ID" value="UER00188"/>
</dbReference>
<keyword evidence="11 14" id="KW-0324">Glycolysis</keyword>
<evidence type="ECO:0000256" key="1">
    <source>
        <dbReference type="ARBA" id="ARBA00001958"/>
    </source>
</evidence>
<evidence type="ECO:0000313" key="18">
    <source>
        <dbReference type="Proteomes" id="UP000315901"/>
    </source>
</evidence>
<gene>
    <name evidence="17" type="primary">pyk</name>
    <name evidence="17" type="ORF">FJM67_08980</name>
</gene>
<dbReference type="NCBIfam" id="TIGR01064">
    <property type="entry name" value="pyruv_kin"/>
    <property type="match status" value="1"/>
</dbReference>
<evidence type="ECO:0000259" key="16">
    <source>
        <dbReference type="Pfam" id="PF02887"/>
    </source>
</evidence>
<evidence type="ECO:0000256" key="3">
    <source>
        <dbReference type="ARBA" id="ARBA00008663"/>
    </source>
</evidence>
<name>A0A501WTX3_9GAMM</name>
<dbReference type="SUPFAM" id="SSF50800">
    <property type="entry name" value="PK beta-barrel domain-like"/>
    <property type="match status" value="1"/>
</dbReference>
<evidence type="ECO:0000256" key="6">
    <source>
        <dbReference type="ARBA" id="ARBA00022723"/>
    </source>
</evidence>
<dbReference type="InterPro" id="IPR001697">
    <property type="entry name" value="Pyr_Knase"/>
</dbReference>
<dbReference type="EMBL" id="VFRR01000014">
    <property type="protein sequence ID" value="TPE51860.1"/>
    <property type="molecule type" value="Genomic_DNA"/>
</dbReference>
<keyword evidence="8 14" id="KW-0418">Kinase</keyword>
<dbReference type="InterPro" id="IPR036918">
    <property type="entry name" value="Pyrv_Knase_C_sf"/>
</dbReference>
<keyword evidence="9" id="KW-0067">ATP-binding</keyword>
<keyword evidence="7" id="KW-0547">Nucleotide-binding</keyword>
<dbReference type="AlphaFoldDB" id="A0A501WTX3"/>
<dbReference type="FunFam" id="2.40.33.10:FF:000001">
    <property type="entry name" value="Pyruvate kinase"/>
    <property type="match status" value="1"/>
</dbReference>
<comment type="pathway">
    <text evidence="2 14">Carbohydrate degradation; glycolysis; pyruvate from D-glyceraldehyde 3-phosphate: step 5/5.</text>
</comment>
<proteinExistence type="inferred from homology"/>
<dbReference type="GO" id="GO:0000287">
    <property type="term" value="F:magnesium ion binding"/>
    <property type="evidence" value="ECO:0007669"/>
    <property type="project" value="UniProtKB-UniRule"/>
</dbReference>